<evidence type="ECO:0000313" key="3">
    <source>
        <dbReference type="EMBL" id="GIE64704.1"/>
    </source>
</evidence>
<keyword evidence="1" id="KW-0175">Coiled coil</keyword>
<comment type="caution">
    <text evidence="3">The sequence shown here is derived from an EMBL/GenBank/DDBJ whole genome shotgun (WGS) entry which is preliminary data.</text>
</comment>
<accession>A0ABQ4B202</accession>
<evidence type="ECO:0000256" key="1">
    <source>
        <dbReference type="SAM" id="Coils"/>
    </source>
</evidence>
<name>A0ABQ4B202_9ACTN</name>
<dbReference type="InterPro" id="IPR016032">
    <property type="entry name" value="Sig_transdc_resp-reg_C-effctor"/>
</dbReference>
<feature type="coiled-coil region" evidence="1">
    <location>
        <begin position="75"/>
        <end position="102"/>
    </location>
</feature>
<dbReference type="InterPro" id="IPR000792">
    <property type="entry name" value="Tscrpt_reg_LuxR_C"/>
</dbReference>
<dbReference type="PANTHER" id="PTHR34293:SF1">
    <property type="entry name" value="HTH-TYPE TRANSCRIPTIONAL REGULATOR TRMBL2"/>
    <property type="match status" value="1"/>
</dbReference>
<reference evidence="3 4" key="1">
    <citation type="submission" date="2021-01" db="EMBL/GenBank/DDBJ databases">
        <title>Whole genome shotgun sequence of Actinoplanes palleronii NBRC 14916.</title>
        <authorList>
            <person name="Komaki H."/>
            <person name="Tamura T."/>
        </authorList>
    </citation>
    <scope>NUCLEOTIDE SEQUENCE [LARGE SCALE GENOMIC DNA]</scope>
    <source>
        <strain evidence="3 4">NBRC 14916</strain>
    </source>
</reference>
<sequence length="317" mass="34643">MRVNERLDLLPVAEQQAYRLLLRMAGAGPADLAVHAGIDVADAAALLESLRDKGLAAGGPSFDALPPDVVLGEVLLREQQDLEAARRMVASLSEEYRTTARRRSADHLVEIVVGAGALRQRLREMQDSARDEILWFCRANPIAMQGPENTEETSALTRGVRYRAIYERELLEKPGELDSIVEAIKLGEQSRTLPTLPVRLAIADRALAICPLVPDAVRGLGEPSAAVIRSSELLDALIALFESYWERATPLFPYGAAEEPDRLLLSLIVAGMPDKSIATHLGVSKRTVQRRVDRLMDVAGVDSRAGLAFQAAKRGWL</sequence>
<dbReference type="InterPro" id="IPR051797">
    <property type="entry name" value="TrmB-like"/>
</dbReference>
<evidence type="ECO:0000313" key="4">
    <source>
        <dbReference type="Proteomes" id="UP000624709"/>
    </source>
</evidence>
<proteinExistence type="predicted"/>
<dbReference type="Proteomes" id="UP000624709">
    <property type="component" value="Unassembled WGS sequence"/>
</dbReference>
<dbReference type="PANTHER" id="PTHR34293">
    <property type="entry name" value="HTH-TYPE TRANSCRIPTIONAL REGULATOR TRMBL2"/>
    <property type="match status" value="1"/>
</dbReference>
<feature type="domain" description="HTH luxR-type" evidence="2">
    <location>
        <begin position="262"/>
        <end position="311"/>
    </location>
</feature>
<protein>
    <submittedName>
        <fullName evidence="3">Transcriptional regulator</fullName>
    </submittedName>
</protein>
<dbReference type="SMART" id="SM00421">
    <property type="entry name" value="HTH_LUXR"/>
    <property type="match status" value="1"/>
</dbReference>
<dbReference type="SUPFAM" id="SSF46894">
    <property type="entry name" value="C-terminal effector domain of the bipartite response regulators"/>
    <property type="match status" value="1"/>
</dbReference>
<keyword evidence="4" id="KW-1185">Reference proteome</keyword>
<gene>
    <name evidence="3" type="ORF">Apa02nite_008120</name>
</gene>
<evidence type="ECO:0000259" key="2">
    <source>
        <dbReference type="SMART" id="SM00421"/>
    </source>
</evidence>
<dbReference type="InterPro" id="IPR036388">
    <property type="entry name" value="WH-like_DNA-bd_sf"/>
</dbReference>
<dbReference type="Pfam" id="PF13384">
    <property type="entry name" value="HTH_23"/>
    <property type="match status" value="1"/>
</dbReference>
<dbReference type="Gene3D" id="1.10.10.10">
    <property type="entry name" value="Winged helix-like DNA-binding domain superfamily/Winged helix DNA-binding domain"/>
    <property type="match status" value="1"/>
</dbReference>
<dbReference type="EMBL" id="BOMS01000014">
    <property type="protein sequence ID" value="GIE64704.1"/>
    <property type="molecule type" value="Genomic_DNA"/>
</dbReference>
<organism evidence="3 4">
    <name type="scientific">Actinoplanes palleronii</name>
    <dbReference type="NCBI Taxonomy" id="113570"/>
    <lineage>
        <taxon>Bacteria</taxon>
        <taxon>Bacillati</taxon>
        <taxon>Actinomycetota</taxon>
        <taxon>Actinomycetes</taxon>
        <taxon>Micromonosporales</taxon>
        <taxon>Micromonosporaceae</taxon>
        <taxon>Actinoplanes</taxon>
    </lineage>
</organism>